<dbReference type="Proteomes" id="UP001521137">
    <property type="component" value="Unassembled WGS sequence"/>
</dbReference>
<sequence>MSIPKEFFDMLPLPIVVVKNISDSLNHPLVYVNIRFKQIIGWDIEDIADKKSWWQKAYPDPYYQKAIENLWELKMDSIDPENNSFVIMTVNIMTKHQGIRRFKVYTELDSVLMKGYYVVAFEELGTQILD</sequence>
<accession>A0ABS9D6B9</accession>
<name>A0ABS9D6B9_9ALTE</name>
<evidence type="ECO:0000313" key="1">
    <source>
        <dbReference type="EMBL" id="MCF2947379.1"/>
    </source>
</evidence>
<keyword evidence="2" id="KW-1185">Reference proteome</keyword>
<comment type="caution">
    <text evidence="1">The sequence shown here is derived from an EMBL/GenBank/DDBJ whole genome shotgun (WGS) entry which is preliminary data.</text>
</comment>
<reference evidence="1 2" key="1">
    <citation type="submission" date="2022-01" db="EMBL/GenBank/DDBJ databases">
        <title>Paraglaciecola sp. G1-23.</title>
        <authorList>
            <person name="Jin M.S."/>
            <person name="Han D.M."/>
            <person name="Kim H.M."/>
            <person name="Jeon C.O."/>
        </authorList>
    </citation>
    <scope>NUCLEOTIDE SEQUENCE [LARGE SCALE GENOMIC DNA]</scope>
    <source>
        <strain evidence="1 2">G1-23</strain>
    </source>
</reference>
<gene>
    <name evidence="1" type="ORF">L0668_04615</name>
</gene>
<dbReference type="EMBL" id="JAKGAS010000002">
    <property type="protein sequence ID" value="MCF2947379.1"/>
    <property type="molecule type" value="Genomic_DNA"/>
</dbReference>
<proteinExistence type="predicted"/>
<evidence type="ECO:0008006" key="3">
    <source>
        <dbReference type="Google" id="ProtNLM"/>
    </source>
</evidence>
<evidence type="ECO:0000313" key="2">
    <source>
        <dbReference type="Proteomes" id="UP001521137"/>
    </source>
</evidence>
<organism evidence="1 2">
    <name type="scientific">Paraglaciecola algarum</name>
    <dbReference type="NCBI Taxonomy" id="3050085"/>
    <lineage>
        <taxon>Bacteria</taxon>
        <taxon>Pseudomonadati</taxon>
        <taxon>Pseudomonadota</taxon>
        <taxon>Gammaproteobacteria</taxon>
        <taxon>Alteromonadales</taxon>
        <taxon>Alteromonadaceae</taxon>
        <taxon>Paraglaciecola</taxon>
    </lineage>
</organism>
<dbReference type="RefSeq" id="WP_235310908.1">
    <property type="nucleotide sequence ID" value="NZ_JAKGAS010000002.1"/>
</dbReference>
<protein>
    <recommendedName>
        <fullName evidence="3">PAS domain-containing protein</fullName>
    </recommendedName>
</protein>